<dbReference type="RefSeq" id="WP_203821066.1">
    <property type="nucleotide sequence ID" value="NZ_BAAABP010000017.1"/>
</dbReference>
<dbReference type="GO" id="GO:0005975">
    <property type="term" value="P:carbohydrate metabolic process"/>
    <property type="evidence" value="ECO:0007669"/>
    <property type="project" value="UniProtKB-ARBA"/>
</dbReference>
<dbReference type="Pfam" id="PF01833">
    <property type="entry name" value="TIG"/>
    <property type="match status" value="4"/>
</dbReference>
<evidence type="ECO:0000259" key="4">
    <source>
        <dbReference type="SMART" id="SM00645"/>
    </source>
</evidence>
<dbReference type="CDD" id="cd02619">
    <property type="entry name" value="Peptidase_C1"/>
    <property type="match status" value="1"/>
</dbReference>
<feature type="signal peptide" evidence="2">
    <location>
        <begin position="1"/>
        <end position="32"/>
    </location>
</feature>
<dbReference type="SUPFAM" id="SSF81296">
    <property type="entry name" value="E set domains"/>
    <property type="match status" value="4"/>
</dbReference>
<dbReference type="GO" id="GO:0008234">
    <property type="term" value="F:cysteine-type peptidase activity"/>
    <property type="evidence" value="ECO:0007669"/>
    <property type="project" value="InterPro"/>
</dbReference>
<dbReference type="SMART" id="SM00645">
    <property type="entry name" value="Pept_C1"/>
    <property type="match status" value="1"/>
</dbReference>
<feature type="domain" description="IPT/TIG" evidence="3">
    <location>
        <begin position="381"/>
        <end position="459"/>
    </location>
</feature>
<evidence type="ECO:0000259" key="3">
    <source>
        <dbReference type="SMART" id="SM00429"/>
    </source>
</evidence>
<dbReference type="InterPro" id="IPR002909">
    <property type="entry name" value="IPT_dom"/>
</dbReference>
<dbReference type="SMART" id="SM00429">
    <property type="entry name" value="IPT"/>
    <property type="match status" value="4"/>
</dbReference>
<dbReference type="CDD" id="cd00603">
    <property type="entry name" value="IPT_PCSR"/>
    <property type="match status" value="2"/>
</dbReference>
<evidence type="ECO:0000256" key="2">
    <source>
        <dbReference type="SAM" id="SignalP"/>
    </source>
</evidence>
<accession>A0A919J8L2</accession>
<dbReference type="Proteomes" id="UP000598174">
    <property type="component" value="Unassembled WGS sequence"/>
</dbReference>
<dbReference type="AlphaFoldDB" id="A0A919J8L2"/>
<evidence type="ECO:0000313" key="6">
    <source>
        <dbReference type="Proteomes" id="UP000598174"/>
    </source>
</evidence>
<dbReference type="InterPro" id="IPR052387">
    <property type="entry name" value="Fibrocystin"/>
</dbReference>
<dbReference type="InterPro" id="IPR014756">
    <property type="entry name" value="Ig_E-set"/>
</dbReference>
<proteinExistence type="predicted"/>
<name>A0A919J8L2_9ACTN</name>
<dbReference type="InterPro" id="IPR000668">
    <property type="entry name" value="Peptidase_C1A_C"/>
</dbReference>
<organism evidence="5 6">
    <name type="scientific">Paractinoplanes ferrugineus</name>
    <dbReference type="NCBI Taxonomy" id="113564"/>
    <lineage>
        <taxon>Bacteria</taxon>
        <taxon>Bacillati</taxon>
        <taxon>Actinomycetota</taxon>
        <taxon>Actinomycetes</taxon>
        <taxon>Micromonosporales</taxon>
        <taxon>Micromonosporaceae</taxon>
        <taxon>Paractinoplanes</taxon>
    </lineage>
</organism>
<dbReference type="InterPro" id="IPR038765">
    <property type="entry name" value="Papain-like_cys_pep_sf"/>
</dbReference>
<evidence type="ECO:0000313" key="5">
    <source>
        <dbReference type="EMBL" id="GIE14664.1"/>
    </source>
</evidence>
<feature type="domain" description="Peptidase C1A papain C-terminal" evidence="4">
    <location>
        <begin position="63"/>
        <end position="276"/>
    </location>
</feature>
<dbReference type="InterPro" id="IPR013783">
    <property type="entry name" value="Ig-like_fold"/>
</dbReference>
<comment type="caution">
    <text evidence="5">The sequence shown here is derived from an EMBL/GenBank/DDBJ whole genome shotgun (WGS) entry which is preliminary data.</text>
</comment>
<sequence length="628" mass="62824">MPRKARPISNGLLAVAVAATGAVFLPALPAVAATTTRASYPTGLVPPTVKVAAKLKLRAQGSLPSSVDLRAGAPAVGDQGQVGSCVAWSVGYSLSGYYARSIAGSGAPYAPLYLYMRTVQGTPGPNTGLSVTAALRNEQNMGIDTQENYYQGTTDYSEPPTGSQIRNAYNYKLTGWTTLFSGTQGGTTAQTAIQQSLADGTPVSVSLPVYSAFNKVNSLAPYTSVAGAVQGYHQVTAYGYDSTGLIIRNSWGTRWGAAGDAKLAWSFVNSKVMAAYTVEGMSDRGVASVSRPKLTGLSAAKSAAGTTVTITGRNLDGATQVNFGMVAADFTNVTADDGSTALAAVVPAGQKIGTSVDVTVTTPAGTSAANVGTKFTYSAPAPAVASLSQDTTTTLGGTAIVVTGTNLAGSTVKVGTTAVSVRSVTAASLTFTAPARVAGPATVTVTNAGGSATATLTYVLPDAPTVTSLSTTSVSTKASTVVTATGTTFVGAVSVTIDGKKVSATRVNDTTLRLTAPAHAAGTVPVVITAAGGSASPVDLTYVTPPPAVSSLSPAAGSATKGGTVTINGSNFGATTGVRFGDTDVEFKVVSDTRLTVTVPVTAAGSYVVTVTSATGTSTQAVKYVARA</sequence>
<evidence type="ECO:0000256" key="1">
    <source>
        <dbReference type="ARBA" id="ARBA00022729"/>
    </source>
</evidence>
<dbReference type="PANTHER" id="PTHR46769">
    <property type="entry name" value="POLYCYSTIC KIDNEY AND HEPATIC DISEASE 1 (AUTOSOMAL RECESSIVE)-LIKE 1"/>
    <property type="match status" value="1"/>
</dbReference>
<protein>
    <recommendedName>
        <fullName evidence="7">IPT/TIG domain-containing protein</fullName>
    </recommendedName>
</protein>
<feature type="domain" description="IPT/TIG" evidence="3">
    <location>
        <begin position="546"/>
        <end position="625"/>
    </location>
</feature>
<keyword evidence="6" id="KW-1185">Reference proteome</keyword>
<dbReference type="GO" id="GO:0006508">
    <property type="term" value="P:proteolysis"/>
    <property type="evidence" value="ECO:0007669"/>
    <property type="project" value="InterPro"/>
</dbReference>
<dbReference type="PANTHER" id="PTHR46769:SF2">
    <property type="entry name" value="FIBROCYSTIN-L ISOFORM 2 PRECURSOR-RELATED"/>
    <property type="match status" value="1"/>
</dbReference>
<gene>
    <name evidence="5" type="ORF">Afe05nite_65040</name>
</gene>
<dbReference type="Pfam" id="PF00112">
    <property type="entry name" value="Peptidase_C1"/>
    <property type="match status" value="1"/>
</dbReference>
<evidence type="ECO:0008006" key="7">
    <source>
        <dbReference type="Google" id="ProtNLM"/>
    </source>
</evidence>
<dbReference type="Gene3D" id="3.90.70.10">
    <property type="entry name" value="Cysteine proteinases"/>
    <property type="match status" value="1"/>
</dbReference>
<feature type="chain" id="PRO_5037525548" description="IPT/TIG domain-containing protein" evidence="2">
    <location>
        <begin position="33"/>
        <end position="628"/>
    </location>
</feature>
<reference evidence="5" key="1">
    <citation type="submission" date="2021-01" db="EMBL/GenBank/DDBJ databases">
        <title>Whole genome shotgun sequence of Actinoplanes ferrugineus NBRC 15555.</title>
        <authorList>
            <person name="Komaki H."/>
            <person name="Tamura T."/>
        </authorList>
    </citation>
    <scope>NUCLEOTIDE SEQUENCE</scope>
    <source>
        <strain evidence="5">NBRC 15555</strain>
    </source>
</reference>
<dbReference type="EMBL" id="BOMM01000057">
    <property type="protein sequence ID" value="GIE14664.1"/>
    <property type="molecule type" value="Genomic_DNA"/>
</dbReference>
<dbReference type="Gene3D" id="2.60.40.10">
    <property type="entry name" value="Immunoglobulins"/>
    <property type="match status" value="4"/>
</dbReference>
<keyword evidence="1 2" id="KW-0732">Signal</keyword>
<feature type="domain" description="IPT/TIG" evidence="3">
    <location>
        <begin position="291"/>
        <end position="378"/>
    </location>
</feature>
<feature type="domain" description="IPT/TIG" evidence="3">
    <location>
        <begin position="463"/>
        <end position="543"/>
    </location>
</feature>
<dbReference type="SUPFAM" id="SSF54001">
    <property type="entry name" value="Cysteine proteinases"/>
    <property type="match status" value="1"/>
</dbReference>